<dbReference type="OrthoDB" id="7616539at2759"/>
<dbReference type="SUPFAM" id="SSF56219">
    <property type="entry name" value="DNase I-like"/>
    <property type="match status" value="1"/>
</dbReference>
<gene>
    <name evidence="2" type="ORF">WN55_02590</name>
</gene>
<dbReference type="EMBL" id="KQ434910">
    <property type="protein sequence ID" value="KZC11356.1"/>
    <property type="molecule type" value="Genomic_DNA"/>
</dbReference>
<reference evidence="2 3" key="1">
    <citation type="submission" date="2015-07" db="EMBL/GenBank/DDBJ databases">
        <title>The genome of Dufourea novaeangliae.</title>
        <authorList>
            <person name="Pan H."/>
            <person name="Kapheim K."/>
        </authorList>
    </citation>
    <scope>NUCLEOTIDE SEQUENCE [LARGE SCALE GENOMIC DNA]</scope>
    <source>
        <strain evidence="2">0120121106</strain>
        <tissue evidence="2">Whole body</tissue>
    </source>
</reference>
<evidence type="ECO:0000256" key="1">
    <source>
        <dbReference type="SAM" id="MobiDB-lite"/>
    </source>
</evidence>
<proteinExistence type="predicted"/>
<protein>
    <recommendedName>
        <fullName evidence="4">Endonuclease/exonuclease/phosphatase domain-containing protein</fullName>
    </recommendedName>
</protein>
<feature type="compositionally biased region" description="Basic and acidic residues" evidence="1">
    <location>
        <begin position="150"/>
        <end position="160"/>
    </location>
</feature>
<evidence type="ECO:0000313" key="3">
    <source>
        <dbReference type="Proteomes" id="UP000076502"/>
    </source>
</evidence>
<dbReference type="Gene3D" id="3.60.10.10">
    <property type="entry name" value="Endonuclease/exonuclease/phosphatase"/>
    <property type="match status" value="1"/>
</dbReference>
<name>A0A154PHK5_DUFNO</name>
<dbReference type="InterPro" id="IPR036691">
    <property type="entry name" value="Endo/exonu/phosph_ase_sf"/>
</dbReference>
<dbReference type="Proteomes" id="UP000076502">
    <property type="component" value="Unassembled WGS sequence"/>
</dbReference>
<dbReference type="AlphaFoldDB" id="A0A154PHK5"/>
<keyword evidence="3" id="KW-1185">Reference proteome</keyword>
<sequence>MQKKLEDFNVTIGSVGGEVWGRKLCRYLEERGWEILNGCVKGDEEGELTYTGARGNSVIDYIIGNEDTRGRVKRIKVEEKVDSDHHPVTVWVKEEKRKVKERRKKGEGKIGNWTEEGREAFIKNFGKSGRGERGVEEEWRELKSRIEQTIGKREKREDGGTKNVRKKKVG</sequence>
<accession>A0A154PHK5</accession>
<feature type="region of interest" description="Disordered" evidence="1">
    <location>
        <begin position="150"/>
        <end position="170"/>
    </location>
</feature>
<evidence type="ECO:0008006" key="4">
    <source>
        <dbReference type="Google" id="ProtNLM"/>
    </source>
</evidence>
<evidence type="ECO:0000313" key="2">
    <source>
        <dbReference type="EMBL" id="KZC11356.1"/>
    </source>
</evidence>
<organism evidence="2 3">
    <name type="scientific">Dufourea novaeangliae</name>
    <name type="common">Sweat bee</name>
    <dbReference type="NCBI Taxonomy" id="178035"/>
    <lineage>
        <taxon>Eukaryota</taxon>
        <taxon>Metazoa</taxon>
        <taxon>Ecdysozoa</taxon>
        <taxon>Arthropoda</taxon>
        <taxon>Hexapoda</taxon>
        <taxon>Insecta</taxon>
        <taxon>Pterygota</taxon>
        <taxon>Neoptera</taxon>
        <taxon>Endopterygota</taxon>
        <taxon>Hymenoptera</taxon>
        <taxon>Apocrita</taxon>
        <taxon>Aculeata</taxon>
        <taxon>Apoidea</taxon>
        <taxon>Anthophila</taxon>
        <taxon>Halictidae</taxon>
        <taxon>Rophitinae</taxon>
        <taxon>Dufourea</taxon>
    </lineage>
</organism>